<dbReference type="Proteomes" id="UP000487350">
    <property type="component" value="Unassembled WGS sequence"/>
</dbReference>
<protein>
    <recommendedName>
        <fullName evidence="3">Sulfotransferase family protein</fullName>
    </recommendedName>
</protein>
<evidence type="ECO:0000313" key="1">
    <source>
        <dbReference type="EMBL" id="MRD47233.1"/>
    </source>
</evidence>
<dbReference type="AlphaFoldDB" id="A0A844B217"/>
<proteinExistence type="predicted"/>
<reference evidence="1 2" key="1">
    <citation type="submission" date="2019-11" db="EMBL/GenBank/DDBJ databases">
        <title>Caenimonas koreensis gen. nov., sp. nov., isolated from activated sludge.</title>
        <authorList>
            <person name="Seung H.R."/>
        </authorList>
    </citation>
    <scope>NUCLEOTIDE SEQUENCE [LARGE SCALE GENOMIC DNA]</scope>
    <source>
        <strain evidence="1 2">EMB320</strain>
    </source>
</reference>
<dbReference type="RefSeq" id="WP_153584550.1">
    <property type="nucleotide sequence ID" value="NZ_WJBU01000006.1"/>
</dbReference>
<organism evidence="1 2">
    <name type="scientific">Caenimonas koreensis DSM 17982</name>
    <dbReference type="NCBI Taxonomy" id="1121255"/>
    <lineage>
        <taxon>Bacteria</taxon>
        <taxon>Pseudomonadati</taxon>
        <taxon>Pseudomonadota</taxon>
        <taxon>Betaproteobacteria</taxon>
        <taxon>Burkholderiales</taxon>
        <taxon>Comamonadaceae</taxon>
        <taxon>Caenimonas</taxon>
    </lineage>
</organism>
<evidence type="ECO:0008006" key="3">
    <source>
        <dbReference type="Google" id="ProtNLM"/>
    </source>
</evidence>
<comment type="caution">
    <text evidence="1">The sequence shown here is derived from an EMBL/GenBank/DDBJ whole genome shotgun (WGS) entry which is preliminary data.</text>
</comment>
<dbReference type="OrthoDB" id="7827210at2"/>
<accession>A0A844B217</accession>
<gene>
    <name evidence="1" type="ORF">GHT07_08075</name>
</gene>
<sequence>MLEFRTYCYLQNQKTGCTFVEQFLRKFSAEPLVKFDKHAAVAQRDPAKFYFINVREPLELYRSLYAYGLDGKGTVWERMTKLGLQHMYAKGPEGFSHWLRFVLDPKHALALGNGYTTASAQLMGLMTWRFYRLAVAGFEAAAPSFKTRKDVNDFTRSHYFMNNVLKQETLREDLVKLVQGPLANRVTDVDDAVAWIEATPRINASASLTEADNVPIDQEALQLIFSKERRLYRIFYPDAEGFAQWRATKED</sequence>
<name>A0A844B217_9BURK</name>
<dbReference type="EMBL" id="WJBU01000006">
    <property type="protein sequence ID" value="MRD47233.1"/>
    <property type="molecule type" value="Genomic_DNA"/>
</dbReference>
<keyword evidence="2" id="KW-1185">Reference proteome</keyword>
<evidence type="ECO:0000313" key="2">
    <source>
        <dbReference type="Proteomes" id="UP000487350"/>
    </source>
</evidence>